<feature type="transmembrane region" description="Helical" evidence="2">
    <location>
        <begin position="101"/>
        <end position="131"/>
    </location>
</feature>
<keyword evidence="4" id="KW-1185">Reference proteome</keyword>
<keyword evidence="2" id="KW-1133">Transmembrane helix</keyword>
<keyword evidence="2" id="KW-0812">Transmembrane</keyword>
<evidence type="ECO:0000313" key="4">
    <source>
        <dbReference type="Proteomes" id="UP001642483"/>
    </source>
</evidence>
<feature type="region of interest" description="Disordered" evidence="1">
    <location>
        <begin position="165"/>
        <end position="187"/>
    </location>
</feature>
<accession>A0ABP0GX75</accession>
<dbReference type="EMBL" id="CAWYQH010000152">
    <property type="protein sequence ID" value="CAK8696242.1"/>
    <property type="molecule type" value="Genomic_DNA"/>
</dbReference>
<proteinExistence type="predicted"/>
<name>A0ABP0GX75_CLALP</name>
<evidence type="ECO:0000256" key="2">
    <source>
        <dbReference type="SAM" id="Phobius"/>
    </source>
</evidence>
<reference evidence="3 4" key="1">
    <citation type="submission" date="2024-02" db="EMBL/GenBank/DDBJ databases">
        <authorList>
            <person name="Daric V."/>
            <person name="Darras S."/>
        </authorList>
    </citation>
    <scope>NUCLEOTIDE SEQUENCE [LARGE SCALE GENOMIC DNA]</scope>
</reference>
<dbReference type="Proteomes" id="UP001642483">
    <property type="component" value="Unassembled WGS sequence"/>
</dbReference>
<organism evidence="3 4">
    <name type="scientific">Clavelina lepadiformis</name>
    <name type="common">Light-bulb sea squirt</name>
    <name type="synonym">Ascidia lepadiformis</name>
    <dbReference type="NCBI Taxonomy" id="159417"/>
    <lineage>
        <taxon>Eukaryota</taxon>
        <taxon>Metazoa</taxon>
        <taxon>Chordata</taxon>
        <taxon>Tunicata</taxon>
        <taxon>Ascidiacea</taxon>
        <taxon>Aplousobranchia</taxon>
        <taxon>Clavelinidae</taxon>
        <taxon>Clavelina</taxon>
    </lineage>
</organism>
<gene>
    <name evidence="3" type="ORF">CVLEPA_LOCUS29413</name>
</gene>
<keyword evidence="2" id="KW-0472">Membrane</keyword>
<comment type="caution">
    <text evidence="3">The sequence shown here is derived from an EMBL/GenBank/DDBJ whole genome shotgun (WGS) entry which is preliminary data.</text>
</comment>
<evidence type="ECO:0000313" key="3">
    <source>
        <dbReference type="EMBL" id="CAK8696242.1"/>
    </source>
</evidence>
<protein>
    <recommendedName>
        <fullName evidence="5">CX domain-containing protein</fullName>
    </recommendedName>
</protein>
<evidence type="ECO:0008006" key="5">
    <source>
        <dbReference type="Google" id="ProtNLM"/>
    </source>
</evidence>
<sequence>MDLASSAFFVDVHITNEGLVSLILRFRQNHSIAEGSLCDHAGLVSVYLNGKQHLSTSRLLNGSGTVKLSRKMTACETSSDCFDLQFCCADNICCDVNPSAAFTLGVGVIIAIVIGILVAIGGCIACCVCCCCRQSGPRYVPAPDVITATTVVQAPPVQMPSYPYSPLPAPQQQPPPYPGVPINKPTM</sequence>
<evidence type="ECO:0000256" key="1">
    <source>
        <dbReference type="SAM" id="MobiDB-lite"/>
    </source>
</evidence>
<feature type="compositionally biased region" description="Pro residues" evidence="1">
    <location>
        <begin position="165"/>
        <end position="179"/>
    </location>
</feature>